<dbReference type="EMBL" id="LXQD01000012">
    <property type="protein sequence ID" value="RCJ42272.1"/>
    <property type="molecule type" value="Genomic_DNA"/>
</dbReference>
<organism evidence="1 2">
    <name type="scientific">Nostoc minutum NIES-26</name>
    <dbReference type="NCBI Taxonomy" id="1844469"/>
    <lineage>
        <taxon>Bacteria</taxon>
        <taxon>Bacillati</taxon>
        <taxon>Cyanobacteriota</taxon>
        <taxon>Cyanophyceae</taxon>
        <taxon>Nostocales</taxon>
        <taxon>Nostocaceae</taxon>
        <taxon>Nostoc</taxon>
    </lineage>
</organism>
<reference evidence="1" key="1">
    <citation type="submission" date="2016-04" db="EMBL/GenBank/DDBJ databases">
        <authorList>
            <person name="Tabuchi Yagui T.R."/>
        </authorList>
    </citation>
    <scope>NUCLEOTIDE SEQUENCE [LARGE SCALE GENOMIC DNA]</scope>
    <source>
        <strain evidence="1">NIES-26</strain>
    </source>
</reference>
<name>A0A367S4T6_9NOSO</name>
<comment type="caution">
    <text evidence="1">The sequence shown here is derived from an EMBL/GenBank/DDBJ whole genome shotgun (WGS) entry which is preliminary data.</text>
</comment>
<accession>A0A367S4T6</accession>
<proteinExistence type="predicted"/>
<evidence type="ECO:0000313" key="2">
    <source>
        <dbReference type="Proteomes" id="UP000252107"/>
    </source>
</evidence>
<keyword evidence="2" id="KW-1185">Reference proteome</keyword>
<dbReference type="AlphaFoldDB" id="A0A367S4T6"/>
<evidence type="ECO:0000313" key="1">
    <source>
        <dbReference type="EMBL" id="RCJ42272.1"/>
    </source>
</evidence>
<sequence>MFTRSELESKTLKELKDLAACYGIKPVGNPGYKTSWITPLLAFPMQAIQQFQDHKKGLRNPSWRSSEALGTILYEIGEPTDEQAALIRATLEGKLLPLPERYEQTRLLNLHKTKQLIQEAIETLNK</sequence>
<gene>
    <name evidence="1" type="ORF">A6770_08670</name>
</gene>
<dbReference type="Proteomes" id="UP000252107">
    <property type="component" value="Unassembled WGS sequence"/>
</dbReference>
<protein>
    <submittedName>
        <fullName evidence="1">Uncharacterized protein</fullName>
    </submittedName>
</protein>